<evidence type="ECO:0000256" key="3">
    <source>
        <dbReference type="SAM" id="MobiDB-lite"/>
    </source>
</evidence>
<dbReference type="PANTHER" id="PTHR10799">
    <property type="entry name" value="SNF2/RAD54 HELICASE FAMILY"/>
    <property type="match status" value="1"/>
</dbReference>
<dbReference type="STRING" id="1314778.A0A5C3NLT5"/>
<feature type="domain" description="SNF2 N-terminal" evidence="4">
    <location>
        <begin position="64"/>
        <end position="157"/>
    </location>
</feature>
<dbReference type="SUPFAM" id="SSF52540">
    <property type="entry name" value="P-loop containing nucleoside triphosphate hydrolases"/>
    <property type="match status" value="1"/>
</dbReference>
<feature type="non-terminal residue" evidence="5">
    <location>
        <position position="162"/>
    </location>
</feature>
<evidence type="ECO:0000256" key="2">
    <source>
        <dbReference type="ARBA" id="ARBA00022840"/>
    </source>
</evidence>
<dbReference type="EMBL" id="ML213397">
    <property type="protein sequence ID" value="TFK77619.1"/>
    <property type="molecule type" value="Genomic_DNA"/>
</dbReference>
<dbReference type="AlphaFoldDB" id="A0A5C3NLT5"/>
<keyword evidence="2" id="KW-0067">ATP-binding</keyword>
<gene>
    <name evidence="5" type="ORF">K466DRAFT_439636</name>
</gene>
<dbReference type="InterPro" id="IPR000330">
    <property type="entry name" value="SNF2_N"/>
</dbReference>
<evidence type="ECO:0000259" key="4">
    <source>
        <dbReference type="Pfam" id="PF00176"/>
    </source>
</evidence>
<dbReference type="InterPro" id="IPR038718">
    <property type="entry name" value="SNF2-like_sf"/>
</dbReference>
<accession>A0A5C3NLT5</accession>
<protein>
    <recommendedName>
        <fullName evidence="4">SNF2 N-terminal domain-containing protein</fullName>
    </recommendedName>
</protein>
<dbReference type="Proteomes" id="UP000308197">
    <property type="component" value="Unassembled WGS sequence"/>
</dbReference>
<evidence type="ECO:0000313" key="6">
    <source>
        <dbReference type="Proteomes" id="UP000308197"/>
    </source>
</evidence>
<reference evidence="5 6" key="1">
    <citation type="journal article" date="2019" name="Nat. Ecol. Evol.">
        <title>Megaphylogeny resolves global patterns of mushroom evolution.</title>
        <authorList>
            <person name="Varga T."/>
            <person name="Krizsan K."/>
            <person name="Foldi C."/>
            <person name="Dima B."/>
            <person name="Sanchez-Garcia M."/>
            <person name="Sanchez-Ramirez S."/>
            <person name="Szollosi G.J."/>
            <person name="Szarkandi J.G."/>
            <person name="Papp V."/>
            <person name="Albert L."/>
            <person name="Andreopoulos W."/>
            <person name="Angelini C."/>
            <person name="Antonin V."/>
            <person name="Barry K.W."/>
            <person name="Bougher N.L."/>
            <person name="Buchanan P."/>
            <person name="Buyck B."/>
            <person name="Bense V."/>
            <person name="Catcheside P."/>
            <person name="Chovatia M."/>
            <person name="Cooper J."/>
            <person name="Damon W."/>
            <person name="Desjardin D."/>
            <person name="Finy P."/>
            <person name="Geml J."/>
            <person name="Haridas S."/>
            <person name="Hughes K."/>
            <person name="Justo A."/>
            <person name="Karasinski D."/>
            <person name="Kautmanova I."/>
            <person name="Kiss B."/>
            <person name="Kocsube S."/>
            <person name="Kotiranta H."/>
            <person name="LaButti K.M."/>
            <person name="Lechner B.E."/>
            <person name="Liimatainen K."/>
            <person name="Lipzen A."/>
            <person name="Lukacs Z."/>
            <person name="Mihaltcheva S."/>
            <person name="Morgado L.N."/>
            <person name="Niskanen T."/>
            <person name="Noordeloos M.E."/>
            <person name="Ohm R.A."/>
            <person name="Ortiz-Santana B."/>
            <person name="Ovrebo C."/>
            <person name="Racz N."/>
            <person name="Riley R."/>
            <person name="Savchenko A."/>
            <person name="Shiryaev A."/>
            <person name="Soop K."/>
            <person name="Spirin V."/>
            <person name="Szebenyi C."/>
            <person name="Tomsovsky M."/>
            <person name="Tulloss R.E."/>
            <person name="Uehling J."/>
            <person name="Grigoriev I.V."/>
            <person name="Vagvolgyi C."/>
            <person name="Papp T."/>
            <person name="Martin F.M."/>
            <person name="Miettinen O."/>
            <person name="Hibbett D.S."/>
            <person name="Nagy L.G."/>
        </authorList>
    </citation>
    <scope>NUCLEOTIDE SEQUENCE [LARGE SCALE GENOMIC DNA]</scope>
    <source>
        <strain evidence="5 6">HHB13444</strain>
    </source>
</reference>
<dbReference type="Gene3D" id="3.40.50.10810">
    <property type="entry name" value="Tandem AAA-ATPase domain"/>
    <property type="match status" value="1"/>
</dbReference>
<sequence>WDEGTEELAGRTVAELAGMLGLSKPQVPGMAKKEHPTSAHDAWSREGRRLAESEDTVALGLFPHQWQGLVKLVHNMLAGRYTLLMDAVGVGKTAQAISTILMYEWIRAMQEADQLPAELVGERRLPKGPHVVVLPPGLIAQWQAELHRFLPPMSFTILPYQG</sequence>
<evidence type="ECO:0000313" key="5">
    <source>
        <dbReference type="EMBL" id="TFK77619.1"/>
    </source>
</evidence>
<keyword evidence="1" id="KW-0547">Nucleotide-binding</keyword>
<proteinExistence type="predicted"/>
<feature type="compositionally biased region" description="Basic and acidic residues" evidence="3">
    <location>
        <begin position="31"/>
        <end position="46"/>
    </location>
</feature>
<feature type="region of interest" description="Disordered" evidence="3">
    <location>
        <begin position="25"/>
        <end position="46"/>
    </location>
</feature>
<dbReference type="GO" id="GO:0005524">
    <property type="term" value="F:ATP binding"/>
    <property type="evidence" value="ECO:0007669"/>
    <property type="project" value="InterPro"/>
</dbReference>
<dbReference type="InParanoid" id="A0A5C3NLT5"/>
<feature type="non-terminal residue" evidence="5">
    <location>
        <position position="1"/>
    </location>
</feature>
<evidence type="ECO:0000256" key="1">
    <source>
        <dbReference type="ARBA" id="ARBA00022741"/>
    </source>
</evidence>
<name>A0A5C3NLT5_9APHY</name>
<keyword evidence="6" id="KW-1185">Reference proteome</keyword>
<organism evidence="5 6">
    <name type="scientific">Polyporus arcularius HHB13444</name>
    <dbReference type="NCBI Taxonomy" id="1314778"/>
    <lineage>
        <taxon>Eukaryota</taxon>
        <taxon>Fungi</taxon>
        <taxon>Dikarya</taxon>
        <taxon>Basidiomycota</taxon>
        <taxon>Agaricomycotina</taxon>
        <taxon>Agaricomycetes</taxon>
        <taxon>Polyporales</taxon>
        <taxon>Polyporaceae</taxon>
        <taxon>Polyporus</taxon>
    </lineage>
</organism>
<dbReference type="Pfam" id="PF00176">
    <property type="entry name" value="SNF2-rel_dom"/>
    <property type="match status" value="1"/>
</dbReference>
<dbReference type="InterPro" id="IPR027417">
    <property type="entry name" value="P-loop_NTPase"/>
</dbReference>